<keyword evidence="1" id="KW-0472">Membrane</keyword>
<dbReference type="AlphaFoldDB" id="A0A667XIT4"/>
<evidence type="ECO:0000313" key="3">
    <source>
        <dbReference type="Proteomes" id="UP000472263"/>
    </source>
</evidence>
<dbReference type="GeneTree" id="ENSGT00940000175914"/>
<evidence type="ECO:0000313" key="2">
    <source>
        <dbReference type="Ensembl" id="ENSMMDP00005014083.1"/>
    </source>
</evidence>
<protein>
    <submittedName>
        <fullName evidence="2">Si:dkey-81h8.1</fullName>
    </submittedName>
</protein>
<dbReference type="Proteomes" id="UP000472263">
    <property type="component" value="Chromosome 11"/>
</dbReference>
<reference evidence="2" key="2">
    <citation type="submission" date="2025-08" db="UniProtKB">
        <authorList>
            <consortium name="Ensembl"/>
        </authorList>
    </citation>
    <scope>IDENTIFICATION</scope>
</reference>
<dbReference type="InParanoid" id="A0A667XIT4"/>
<evidence type="ECO:0000256" key="1">
    <source>
        <dbReference type="SAM" id="Phobius"/>
    </source>
</evidence>
<dbReference type="Ensembl" id="ENSMMDT00005014478.1">
    <property type="protein sequence ID" value="ENSMMDP00005014083.1"/>
    <property type="gene ID" value="ENSMMDG00005007278.1"/>
</dbReference>
<keyword evidence="3" id="KW-1185">Reference proteome</keyword>
<feature type="transmembrane region" description="Helical" evidence="1">
    <location>
        <begin position="56"/>
        <end position="75"/>
    </location>
</feature>
<name>A0A667XIT4_9TELE</name>
<keyword evidence="1" id="KW-0812">Transmembrane</keyword>
<reference evidence="2" key="3">
    <citation type="submission" date="2025-09" db="UniProtKB">
        <authorList>
            <consortium name="Ensembl"/>
        </authorList>
    </citation>
    <scope>IDENTIFICATION</scope>
</reference>
<organism evidence="2 3">
    <name type="scientific">Myripristis murdjan</name>
    <name type="common">pinecone soldierfish</name>
    <dbReference type="NCBI Taxonomy" id="586833"/>
    <lineage>
        <taxon>Eukaryota</taxon>
        <taxon>Metazoa</taxon>
        <taxon>Chordata</taxon>
        <taxon>Craniata</taxon>
        <taxon>Vertebrata</taxon>
        <taxon>Euteleostomi</taxon>
        <taxon>Actinopterygii</taxon>
        <taxon>Neopterygii</taxon>
        <taxon>Teleostei</taxon>
        <taxon>Neoteleostei</taxon>
        <taxon>Acanthomorphata</taxon>
        <taxon>Holocentriformes</taxon>
        <taxon>Holocentridae</taxon>
        <taxon>Myripristis</taxon>
    </lineage>
</organism>
<sequence length="97" mass="10600">MGIDSMGPRTVVGSLSPGQLESYQRMEPKTLGAIQIIIGALILCLSASVLQIHEVHFTGDVALFLIVLLIHCRLFHGRSPSLFWVSLSLSQWQAQAV</sequence>
<keyword evidence="1" id="KW-1133">Transmembrane helix</keyword>
<proteinExistence type="predicted"/>
<reference evidence="2" key="1">
    <citation type="submission" date="2019-06" db="EMBL/GenBank/DDBJ databases">
        <authorList>
            <consortium name="Wellcome Sanger Institute Data Sharing"/>
        </authorList>
    </citation>
    <scope>NUCLEOTIDE SEQUENCE [LARGE SCALE GENOMIC DNA]</scope>
</reference>
<accession>A0A667XIT4</accession>
<feature type="transmembrane region" description="Helical" evidence="1">
    <location>
        <begin position="31"/>
        <end position="50"/>
    </location>
</feature>